<dbReference type="SUPFAM" id="SSF55729">
    <property type="entry name" value="Acyl-CoA N-acyltransferases (Nat)"/>
    <property type="match status" value="1"/>
</dbReference>
<comment type="caution">
    <text evidence="4">The sequence shown here is derived from an EMBL/GenBank/DDBJ whole genome shotgun (WGS) entry which is preliminary data.</text>
</comment>
<dbReference type="InterPro" id="IPR000182">
    <property type="entry name" value="GNAT_dom"/>
</dbReference>
<organism evidence="4 5">
    <name type="scientific">Pseudomonas vranovensis</name>
    <dbReference type="NCBI Taxonomy" id="321661"/>
    <lineage>
        <taxon>Bacteria</taxon>
        <taxon>Pseudomonadati</taxon>
        <taxon>Pseudomonadota</taxon>
        <taxon>Gammaproteobacteria</taxon>
        <taxon>Pseudomonadales</taxon>
        <taxon>Pseudomonadaceae</taxon>
        <taxon>Pseudomonas</taxon>
    </lineage>
</organism>
<dbReference type="Proteomes" id="UP000285286">
    <property type="component" value="Unassembled WGS sequence"/>
</dbReference>
<dbReference type="Pfam" id="PF00583">
    <property type="entry name" value="Acetyltransf_1"/>
    <property type="match status" value="1"/>
</dbReference>
<keyword evidence="2" id="KW-0012">Acyltransferase</keyword>
<dbReference type="InterPro" id="IPR016181">
    <property type="entry name" value="Acyl_CoA_acyltransferase"/>
</dbReference>
<dbReference type="RefSeq" id="WP_123567702.1">
    <property type="nucleotide sequence ID" value="NZ_MOAM01000035.1"/>
</dbReference>
<keyword evidence="5" id="KW-1185">Reference proteome</keyword>
<dbReference type="EMBL" id="MOAM01000035">
    <property type="protein sequence ID" value="ROL64834.1"/>
    <property type="molecule type" value="Genomic_DNA"/>
</dbReference>
<sequence>MDTMQDTPLIRPAAFEDVRAMLAFDAYASSHPERQYFLEESVGKQQCWVALRAGAVIGYVVLTYHFFDHGFVSLVVVAPGHQRQGVASRLLAAAEAACTTAKLFVSTNQSNLASRRLILKAGFVPSGVIENLDEHDPELVYFKRIRA</sequence>
<evidence type="ECO:0000313" key="5">
    <source>
        <dbReference type="Proteomes" id="UP000285286"/>
    </source>
</evidence>
<dbReference type="AlphaFoldDB" id="A0A423CZW6"/>
<evidence type="ECO:0000259" key="3">
    <source>
        <dbReference type="PROSITE" id="PS51186"/>
    </source>
</evidence>
<dbReference type="InterPro" id="IPR050832">
    <property type="entry name" value="Bact_Acetyltransf"/>
</dbReference>
<accession>A0A423CZW6</accession>
<proteinExistence type="predicted"/>
<evidence type="ECO:0000313" key="4">
    <source>
        <dbReference type="EMBL" id="ROL64834.1"/>
    </source>
</evidence>
<gene>
    <name evidence="4" type="ORF">BHU25_23465</name>
</gene>
<dbReference type="PANTHER" id="PTHR43877:SF2">
    <property type="entry name" value="AMINOALKYLPHOSPHONATE N-ACETYLTRANSFERASE-RELATED"/>
    <property type="match status" value="1"/>
</dbReference>
<name>A0A423CZW6_9PSED</name>
<evidence type="ECO:0000256" key="1">
    <source>
        <dbReference type="ARBA" id="ARBA00022679"/>
    </source>
</evidence>
<keyword evidence="1 4" id="KW-0808">Transferase</keyword>
<protein>
    <submittedName>
        <fullName evidence="4">GNAT family N-acetyltransferase</fullName>
    </submittedName>
</protein>
<dbReference type="GO" id="GO:0016747">
    <property type="term" value="F:acyltransferase activity, transferring groups other than amino-acyl groups"/>
    <property type="evidence" value="ECO:0007669"/>
    <property type="project" value="InterPro"/>
</dbReference>
<reference evidence="4 5" key="1">
    <citation type="submission" date="2016-10" db="EMBL/GenBank/DDBJ databases">
        <title>Comparative genome analysis of multiple Pseudomonas spp. focuses on biocontrol and plant growth promoting traits.</title>
        <authorList>
            <person name="Tao X.-Y."/>
            <person name="Taylor C.G."/>
        </authorList>
    </citation>
    <scope>NUCLEOTIDE SEQUENCE [LARGE SCALE GENOMIC DNA]</scope>
    <source>
        <strain evidence="4 5">15D11</strain>
    </source>
</reference>
<dbReference type="Gene3D" id="3.40.630.30">
    <property type="match status" value="1"/>
</dbReference>
<dbReference type="CDD" id="cd04301">
    <property type="entry name" value="NAT_SF"/>
    <property type="match status" value="1"/>
</dbReference>
<evidence type="ECO:0000256" key="2">
    <source>
        <dbReference type="ARBA" id="ARBA00023315"/>
    </source>
</evidence>
<dbReference type="PANTHER" id="PTHR43877">
    <property type="entry name" value="AMINOALKYLPHOSPHONATE N-ACETYLTRANSFERASE-RELATED-RELATED"/>
    <property type="match status" value="1"/>
</dbReference>
<dbReference type="PROSITE" id="PS51186">
    <property type="entry name" value="GNAT"/>
    <property type="match status" value="1"/>
</dbReference>
<feature type="domain" description="N-acetyltransferase" evidence="3">
    <location>
        <begin position="8"/>
        <end position="146"/>
    </location>
</feature>